<dbReference type="EMBL" id="LGRX02026620">
    <property type="protein sequence ID" value="KAK3250573.1"/>
    <property type="molecule type" value="Genomic_DNA"/>
</dbReference>
<evidence type="ECO:0000313" key="2">
    <source>
        <dbReference type="EMBL" id="KAK3250573.1"/>
    </source>
</evidence>
<sequence length="250" mass="26335">MLAVGHHRPETETRVEDRGHGQKKAPCWGGRTYVWRPVVRRAVAAAPAPAGNVPAGQGEQSAVNRTRAAEQRVERGRGEVHALVRTRRRCAGVYAYAVSVHVPCGDGPKAPTSHTGHACAVPHKITAAPLLLLPLTHRRCMSALAEGVDGADAVVLPPPPRPPPPCAGVGGTTQRGVVLGMYRGGLEDAVEVLDAVTVPVVRMRLTVLVRQCGKDSKLRCGLGGLVDDKCSKSNPEAVCARVADALHVEA</sequence>
<keyword evidence="3" id="KW-1185">Reference proteome</keyword>
<proteinExistence type="predicted"/>
<feature type="region of interest" description="Disordered" evidence="1">
    <location>
        <begin position="46"/>
        <end position="74"/>
    </location>
</feature>
<dbReference type="AlphaFoldDB" id="A0AAE0C8V5"/>
<comment type="caution">
    <text evidence="2">The sequence shown here is derived from an EMBL/GenBank/DDBJ whole genome shotgun (WGS) entry which is preliminary data.</text>
</comment>
<reference evidence="2 3" key="1">
    <citation type="journal article" date="2015" name="Genome Biol. Evol.">
        <title>Comparative Genomics of a Bacterivorous Green Alga Reveals Evolutionary Causalities and Consequences of Phago-Mixotrophic Mode of Nutrition.</title>
        <authorList>
            <person name="Burns J.A."/>
            <person name="Paasch A."/>
            <person name="Narechania A."/>
            <person name="Kim E."/>
        </authorList>
    </citation>
    <scope>NUCLEOTIDE SEQUENCE [LARGE SCALE GENOMIC DNA]</scope>
    <source>
        <strain evidence="2 3">PLY_AMNH</strain>
    </source>
</reference>
<feature type="compositionally biased region" description="Basic and acidic residues" evidence="1">
    <location>
        <begin position="7"/>
        <end position="20"/>
    </location>
</feature>
<organism evidence="2 3">
    <name type="scientific">Cymbomonas tetramitiformis</name>
    <dbReference type="NCBI Taxonomy" id="36881"/>
    <lineage>
        <taxon>Eukaryota</taxon>
        <taxon>Viridiplantae</taxon>
        <taxon>Chlorophyta</taxon>
        <taxon>Pyramimonadophyceae</taxon>
        <taxon>Pyramimonadales</taxon>
        <taxon>Pyramimonadaceae</taxon>
        <taxon>Cymbomonas</taxon>
    </lineage>
</organism>
<evidence type="ECO:0000313" key="3">
    <source>
        <dbReference type="Proteomes" id="UP001190700"/>
    </source>
</evidence>
<feature type="region of interest" description="Disordered" evidence="1">
    <location>
        <begin position="1"/>
        <end position="26"/>
    </location>
</feature>
<protein>
    <submittedName>
        <fullName evidence="2">Uncharacterized protein</fullName>
    </submittedName>
</protein>
<dbReference type="Proteomes" id="UP001190700">
    <property type="component" value="Unassembled WGS sequence"/>
</dbReference>
<gene>
    <name evidence="2" type="ORF">CYMTET_40055</name>
</gene>
<name>A0AAE0C8V5_9CHLO</name>
<accession>A0AAE0C8V5</accession>
<evidence type="ECO:0000256" key="1">
    <source>
        <dbReference type="SAM" id="MobiDB-lite"/>
    </source>
</evidence>